<dbReference type="Gene3D" id="3.40.50.720">
    <property type="entry name" value="NAD(P)-binding Rossmann-like Domain"/>
    <property type="match status" value="2"/>
</dbReference>
<protein>
    <submittedName>
        <fullName evidence="3">NAD(P)-binding protein</fullName>
    </submittedName>
</protein>
<dbReference type="Proteomes" id="UP000244855">
    <property type="component" value="Unassembled WGS sequence"/>
</dbReference>
<dbReference type="GO" id="GO:0004029">
    <property type="term" value="F:aldehyde dehydrogenase (NAD+) activity"/>
    <property type="evidence" value="ECO:0007669"/>
    <property type="project" value="TreeGrafter"/>
</dbReference>
<evidence type="ECO:0000259" key="2">
    <source>
        <dbReference type="Pfam" id="PF13460"/>
    </source>
</evidence>
<sequence>MAPKIFITGVTGYVGGDALHVLYEKHPDWEYAALVRTEQKAEAVKKAFPKLRIVIGNLDDASVLEKEAAAADVVIHTADASDHEAAARAIAKGLAQHTKDHPGFWLHTGGAGILAWEDMRDMDNRLGTASDRKYNDWTAVHELTSLPSDAFHRNVDEVVLEAGRNGGQGGGIRTAIVCPPTIFGGGRGPNNSRSRQVYELAKFILKEEYVPIIGKGQTIWNNVHVHDLSEFFVLLTEAAVSGKHNNDAELWGEKGYFLTNAGEHNWADLARKTGKKAVELGFVKKEGQLKEEQLSKQEALDRAGFEAISWGLNSRGKADRANKTLGWAPVKGTIENYVEEILRDEKERLDRK</sequence>
<dbReference type="InterPro" id="IPR036291">
    <property type="entry name" value="NAD(P)-bd_dom_sf"/>
</dbReference>
<keyword evidence="4" id="KW-1185">Reference proteome</keyword>
<evidence type="ECO:0000313" key="3">
    <source>
        <dbReference type="EMBL" id="PVI07128.1"/>
    </source>
</evidence>
<accession>A0A2V1E944</accession>
<feature type="domain" description="NAD-dependent epimerase/dehydratase" evidence="1">
    <location>
        <begin position="168"/>
        <end position="246"/>
    </location>
</feature>
<dbReference type="PANTHER" id="PTHR48079:SF6">
    <property type="entry name" value="NAD(P)-BINDING DOMAIN-CONTAINING PROTEIN-RELATED"/>
    <property type="match status" value="1"/>
</dbReference>
<gene>
    <name evidence="3" type="ORF">DM02DRAFT_638159</name>
</gene>
<evidence type="ECO:0000313" key="4">
    <source>
        <dbReference type="Proteomes" id="UP000244855"/>
    </source>
</evidence>
<dbReference type="Pfam" id="PF13460">
    <property type="entry name" value="NAD_binding_10"/>
    <property type="match status" value="1"/>
</dbReference>
<dbReference type="OrthoDB" id="2130169at2759"/>
<dbReference type="InterPro" id="IPR001509">
    <property type="entry name" value="Epimerase_deHydtase"/>
</dbReference>
<evidence type="ECO:0000259" key="1">
    <source>
        <dbReference type="Pfam" id="PF01370"/>
    </source>
</evidence>
<dbReference type="EMBL" id="KZ805305">
    <property type="protein sequence ID" value="PVI07128.1"/>
    <property type="molecule type" value="Genomic_DNA"/>
</dbReference>
<dbReference type="GO" id="GO:0005737">
    <property type="term" value="C:cytoplasm"/>
    <property type="evidence" value="ECO:0007669"/>
    <property type="project" value="TreeGrafter"/>
</dbReference>
<dbReference type="AlphaFoldDB" id="A0A2V1E944"/>
<dbReference type="SUPFAM" id="SSF51735">
    <property type="entry name" value="NAD(P)-binding Rossmann-fold domains"/>
    <property type="match status" value="1"/>
</dbReference>
<organism evidence="3 4">
    <name type="scientific">Periconia macrospinosa</name>
    <dbReference type="NCBI Taxonomy" id="97972"/>
    <lineage>
        <taxon>Eukaryota</taxon>
        <taxon>Fungi</taxon>
        <taxon>Dikarya</taxon>
        <taxon>Ascomycota</taxon>
        <taxon>Pezizomycotina</taxon>
        <taxon>Dothideomycetes</taxon>
        <taxon>Pleosporomycetidae</taxon>
        <taxon>Pleosporales</taxon>
        <taxon>Massarineae</taxon>
        <taxon>Periconiaceae</taxon>
        <taxon>Periconia</taxon>
    </lineage>
</organism>
<dbReference type="InterPro" id="IPR016040">
    <property type="entry name" value="NAD(P)-bd_dom"/>
</dbReference>
<proteinExistence type="predicted"/>
<name>A0A2V1E944_9PLEO</name>
<dbReference type="PANTHER" id="PTHR48079">
    <property type="entry name" value="PROTEIN YEEZ"/>
    <property type="match status" value="1"/>
</dbReference>
<feature type="domain" description="NAD(P)-binding" evidence="2">
    <location>
        <begin position="9"/>
        <end position="96"/>
    </location>
</feature>
<reference evidence="3 4" key="1">
    <citation type="journal article" date="2018" name="Sci. Rep.">
        <title>Comparative genomics provides insights into the lifestyle and reveals functional heterogeneity of dark septate endophytic fungi.</title>
        <authorList>
            <person name="Knapp D.G."/>
            <person name="Nemeth J.B."/>
            <person name="Barry K."/>
            <person name="Hainaut M."/>
            <person name="Henrissat B."/>
            <person name="Johnson J."/>
            <person name="Kuo A."/>
            <person name="Lim J.H.P."/>
            <person name="Lipzen A."/>
            <person name="Nolan M."/>
            <person name="Ohm R.A."/>
            <person name="Tamas L."/>
            <person name="Grigoriev I.V."/>
            <person name="Spatafora J.W."/>
            <person name="Nagy L.G."/>
            <person name="Kovacs G.M."/>
        </authorList>
    </citation>
    <scope>NUCLEOTIDE SEQUENCE [LARGE SCALE GENOMIC DNA]</scope>
    <source>
        <strain evidence="3 4">DSE2036</strain>
    </source>
</reference>
<dbReference type="InterPro" id="IPR051783">
    <property type="entry name" value="NAD(P)-dependent_oxidoreduct"/>
</dbReference>
<dbReference type="STRING" id="97972.A0A2V1E944"/>
<dbReference type="Pfam" id="PF01370">
    <property type="entry name" value="Epimerase"/>
    <property type="match status" value="1"/>
</dbReference>